<evidence type="ECO:0000256" key="12">
    <source>
        <dbReference type="SAM" id="Phobius"/>
    </source>
</evidence>
<name>A0ABD5NZU7_9EURY</name>
<dbReference type="GeneID" id="71856359"/>
<dbReference type="InterPro" id="IPR000522">
    <property type="entry name" value="ABC_transptr_permease_BtuC"/>
</dbReference>
<feature type="transmembrane region" description="Helical" evidence="12">
    <location>
        <begin position="200"/>
        <end position="221"/>
    </location>
</feature>
<dbReference type="InterPro" id="IPR037294">
    <property type="entry name" value="ABC_BtuC-like"/>
</dbReference>
<dbReference type="Pfam" id="PF01032">
    <property type="entry name" value="FecCD"/>
    <property type="match status" value="1"/>
</dbReference>
<accession>A0ABD5NZU7</accession>
<evidence type="ECO:0000256" key="2">
    <source>
        <dbReference type="ARBA" id="ARBA00007935"/>
    </source>
</evidence>
<comment type="subunit">
    <text evidence="9">The complex is composed of two ATP-binding proteins (BtuD), two transmembrane proteins (BtuC) and a solute-binding protein (BtuF).</text>
</comment>
<keyword evidence="6 12" id="KW-1133">Transmembrane helix</keyword>
<evidence type="ECO:0000313" key="14">
    <source>
        <dbReference type="Proteomes" id="UP001595821"/>
    </source>
</evidence>
<feature type="transmembrane region" description="Helical" evidence="12">
    <location>
        <begin position="357"/>
        <end position="378"/>
    </location>
</feature>
<sequence>MQGKSPAQGDGGTSTEGWSVDVSDGNPDDDDLARSKLLDQHQKRHREKLTVITGVIAILVSVWVYATITGPIEISISEFLSVLSGQERGVEYQVVWNIRLPRIVAAVGAGAGLAVAGTVLQSVLRNPLASPYTLGISQGAAFGAAFSIVVLGTGTTSGSGPILSVVDPYLTSVLAFVGALTSTGAIYLVAKYKRATPETLILTGIALASLFTAGTTSLEYFATNTELAALVYWKFGDVSGATWQFNLLLWITVILVTGYFTQRAWAYTVLNAGDETARSLGVPVQRTRLAGMVFASFVTAVVVAMFGIIGFVGLVVPHIIRRVIGGEERTLIPASTVAGGALLLSADTIARTVISPIVLPVGIVTSFVGVPLFLYLILRGREYW</sequence>
<gene>
    <name evidence="13" type="ORF">ACFOZ7_11380</name>
</gene>
<comment type="function">
    <text evidence="8">Required for corrinoid utilization. Probably part of the ABC transporter complex BtuCDF involved in cobalamin (vitamin B12) import. Probably involved in the translocation of the substrate across the membrane.</text>
</comment>
<keyword evidence="4" id="KW-1003">Cell membrane</keyword>
<comment type="similarity">
    <text evidence="2">Belongs to the binding-protein-dependent transport system permease family. FecCD subfamily.</text>
</comment>
<evidence type="ECO:0000256" key="6">
    <source>
        <dbReference type="ARBA" id="ARBA00022989"/>
    </source>
</evidence>
<feature type="region of interest" description="Disordered" evidence="11">
    <location>
        <begin position="1"/>
        <end position="33"/>
    </location>
</feature>
<protein>
    <recommendedName>
        <fullName evidence="10">Cobalamin import system permease protein BtuC</fullName>
    </recommendedName>
</protein>
<feature type="transmembrane region" description="Helical" evidence="12">
    <location>
        <begin position="293"/>
        <end position="320"/>
    </location>
</feature>
<feature type="transmembrane region" description="Helical" evidence="12">
    <location>
        <begin position="241"/>
        <end position="260"/>
    </location>
</feature>
<dbReference type="PANTHER" id="PTHR30472">
    <property type="entry name" value="FERRIC ENTEROBACTIN TRANSPORT SYSTEM PERMEASE PROTEIN"/>
    <property type="match status" value="1"/>
</dbReference>
<comment type="subcellular location">
    <subcellularLocation>
        <location evidence="1">Cell membrane</location>
        <topology evidence="1">Multi-pass membrane protein</topology>
    </subcellularLocation>
</comment>
<reference evidence="13 14" key="1">
    <citation type="journal article" date="2014" name="Int. J. Syst. Evol. Microbiol.">
        <title>Complete genome sequence of Corynebacterium casei LMG S-19264T (=DSM 44701T), isolated from a smear-ripened cheese.</title>
        <authorList>
            <consortium name="US DOE Joint Genome Institute (JGI-PGF)"/>
            <person name="Walter F."/>
            <person name="Albersmeier A."/>
            <person name="Kalinowski J."/>
            <person name="Ruckert C."/>
        </authorList>
    </citation>
    <scope>NUCLEOTIDE SEQUENCE [LARGE SCALE GENOMIC DNA]</scope>
    <source>
        <strain evidence="13 14">IBRC-M 10912</strain>
    </source>
</reference>
<evidence type="ECO:0000256" key="1">
    <source>
        <dbReference type="ARBA" id="ARBA00004651"/>
    </source>
</evidence>
<keyword evidence="5 12" id="KW-0812">Transmembrane</keyword>
<evidence type="ECO:0000256" key="3">
    <source>
        <dbReference type="ARBA" id="ARBA00022448"/>
    </source>
</evidence>
<dbReference type="AlphaFoldDB" id="A0ABD5NZU7"/>
<dbReference type="PANTHER" id="PTHR30472:SF25">
    <property type="entry name" value="ABC TRANSPORTER PERMEASE PROTEIN MJ0876-RELATED"/>
    <property type="match status" value="1"/>
</dbReference>
<evidence type="ECO:0000256" key="4">
    <source>
        <dbReference type="ARBA" id="ARBA00022475"/>
    </source>
</evidence>
<dbReference type="SUPFAM" id="SSF81345">
    <property type="entry name" value="ABC transporter involved in vitamin B12 uptake, BtuC"/>
    <property type="match status" value="1"/>
</dbReference>
<dbReference type="EMBL" id="JBHSDJ010000071">
    <property type="protein sequence ID" value="MFC4247581.1"/>
    <property type="molecule type" value="Genomic_DNA"/>
</dbReference>
<keyword evidence="7 12" id="KW-0472">Membrane</keyword>
<dbReference type="Proteomes" id="UP001595821">
    <property type="component" value="Unassembled WGS sequence"/>
</dbReference>
<organism evidence="13 14">
    <name type="scientific">Natribaculum luteum</name>
    <dbReference type="NCBI Taxonomy" id="1586232"/>
    <lineage>
        <taxon>Archaea</taxon>
        <taxon>Methanobacteriati</taxon>
        <taxon>Methanobacteriota</taxon>
        <taxon>Stenosarchaea group</taxon>
        <taxon>Halobacteria</taxon>
        <taxon>Halobacteriales</taxon>
        <taxon>Natrialbaceae</taxon>
        <taxon>Natribaculum</taxon>
    </lineage>
</organism>
<feature type="transmembrane region" description="Helical" evidence="12">
    <location>
        <begin position="136"/>
        <end position="157"/>
    </location>
</feature>
<evidence type="ECO:0000256" key="11">
    <source>
        <dbReference type="SAM" id="MobiDB-lite"/>
    </source>
</evidence>
<feature type="transmembrane region" description="Helical" evidence="12">
    <location>
        <begin position="103"/>
        <end position="124"/>
    </location>
</feature>
<comment type="caution">
    <text evidence="13">The sequence shown here is derived from an EMBL/GenBank/DDBJ whole genome shotgun (WGS) entry which is preliminary data.</text>
</comment>
<evidence type="ECO:0000313" key="13">
    <source>
        <dbReference type="EMBL" id="MFC4247581.1"/>
    </source>
</evidence>
<dbReference type="Gene3D" id="1.10.3470.10">
    <property type="entry name" value="ABC transporter involved in vitamin B12 uptake, BtuC"/>
    <property type="match status" value="1"/>
</dbReference>
<proteinExistence type="inferred from homology"/>
<evidence type="ECO:0000256" key="9">
    <source>
        <dbReference type="ARBA" id="ARBA00064420"/>
    </source>
</evidence>
<dbReference type="RefSeq" id="WP_246975461.1">
    <property type="nucleotide sequence ID" value="NZ_CP095398.1"/>
</dbReference>
<evidence type="ECO:0000256" key="7">
    <source>
        <dbReference type="ARBA" id="ARBA00023136"/>
    </source>
</evidence>
<dbReference type="GO" id="GO:0005886">
    <property type="term" value="C:plasma membrane"/>
    <property type="evidence" value="ECO:0007669"/>
    <property type="project" value="UniProtKB-SubCell"/>
</dbReference>
<evidence type="ECO:0000256" key="8">
    <source>
        <dbReference type="ARBA" id="ARBA00053891"/>
    </source>
</evidence>
<dbReference type="CDD" id="cd06550">
    <property type="entry name" value="TM_ABC_iron-siderophores_like"/>
    <property type="match status" value="1"/>
</dbReference>
<evidence type="ECO:0000256" key="5">
    <source>
        <dbReference type="ARBA" id="ARBA00022692"/>
    </source>
</evidence>
<feature type="transmembrane region" description="Helical" evidence="12">
    <location>
        <begin position="49"/>
        <end position="68"/>
    </location>
</feature>
<feature type="transmembrane region" description="Helical" evidence="12">
    <location>
        <begin position="169"/>
        <end position="188"/>
    </location>
</feature>
<dbReference type="FunFam" id="1.10.3470.10:FF:000001">
    <property type="entry name" value="Vitamin B12 ABC transporter permease BtuC"/>
    <property type="match status" value="1"/>
</dbReference>
<evidence type="ECO:0000256" key="10">
    <source>
        <dbReference type="ARBA" id="ARBA00071366"/>
    </source>
</evidence>
<keyword evidence="3" id="KW-0813">Transport</keyword>